<dbReference type="EMBL" id="JARPUR010000004">
    <property type="protein sequence ID" value="KAK4877841.1"/>
    <property type="molecule type" value="Genomic_DNA"/>
</dbReference>
<dbReference type="GO" id="GO:0004568">
    <property type="term" value="F:chitinase activity"/>
    <property type="evidence" value="ECO:0007669"/>
    <property type="project" value="TreeGrafter"/>
</dbReference>
<dbReference type="SUPFAM" id="SSF51445">
    <property type="entry name" value="(Trans)glycosidases"/>
    <property type="match status" value="1"/>
</dbReference>
<dbReference type="SUPFAM" id="SSF54556">
    <property type="entry name" value="Chitinase insertion domain"/>
    <property type="match status" value="1"/>
</dbReference>
<evidence type="ECO:0000256" key="5">
    <source>
        <dbReference type="SAM" id="Phobius"/>
    </source>
</evidence>
<dbReference type="GO" id="GO:0005576">
    <property type="term" value="C:extracellular region"/>
    <property type="evidence" value="ECO:0007669"/>
    <property type="project" value="TreeGrafter"/>
</dbReference>
<comment type="caution">
    <text evidence="7">The sequence shown here is derived from an EMBL/GenBank/DDBJ whole genome shotgun (WGS) entry which is preliminary data.</text>
</comment>
<evidence type="ECO:0000256" key="1">
    <source>
        <dbReference type="ARBA" id="ARBA00022729"/>
    </source>
</evidence>
<dbReference type="GO" id="GO:0006032">
    <property type="term" value="P:chitin catabolic process"/>
    <property type="evidence" value="ECO:0007669"/>
    <property type="project" value="TreeGrafter"/>
</dbReference>
<keyword evidence="5" id="KW-0812">Transmembrane</keyword>
<dbReference type="GO" id="GO:0008061">
    <property type="term" value="F:chitin binding"/>
    <property type="evidence" value="ECO:0007669"/>
    <property type="project" value="InterPro"/>
</dbReference>
<dbReference type="InterPro" id="IPR029070">
    <property type="entry name" value="Chitinase_insertion_sf"/>
</dbReference>
<dbReference type="InterPro" id="IPR017853">
    <property type="entry name" value="GH"/>
</dbReference>
<name>A0AAN7P9D4_9COLE</name>
<dbReference type="InterPro" id="IPR011583">
    <property type="entry name" value="Chitinase_II/V-like_cat"/>
</dbReference>
<evidence type="ECO:0000256" key="4">
    <source>
        <dbReference type="ARBA" id="ARBA00023295"/>
    </source>
</evidence>
<keyword evidence="5" id="KW-1133">Transmembrane helix</keyword>
<dbReference type="InterPro" id="IPR050314">
    <property type="entry name" value="Glycosyl_Hydrlase_18"/>
</dbReference>
<dbReference type="Pfam" id="PF00704">
    <property type="entry name" value="Glyco_hydro_18"/>
    <property type="match status" value="1"/>
</dbReference>
<dbReference type="Proteomes" id="UP001353858">
    <property type="component" value="Unassembled WGS sequence"/>
</dbReference>
<protein>
    <recommendedName>
        <fullName evidence="6">GH18 domain-containing protein</fullName>
    </recommendedName>
</protein>
<dbReference type="PANTHER" id="PTHR11177">
    <property type="entry name" value="CHITINASE"/>
    <property type="match status" value="1"/>
</dbReference>
<keyword evidence="1" id="KW-0732">Signal</keyword>
<feature type="domain" description="GH18" evidence="6">
    <location>
        <begin position="1"/>
        <end position="385"/>
    </location>
</feature>
<keyword evidence="8" id="KW-1185">Reference proteome</keyword>
<keyword evidence="3" id="KW-0325">Glycoprotein</keyword>
<dbReference type="PANTHER" id="PTHR11177:SF390">
    <property type="entry name" value="CHITINASE 11"/>
    <property type="match status" value="1"/>
</dbReference>
<dbReference type="GO" id="GO:0005975">
    <property type="term" value="P:carbohydrate metabolic process"/>
    <property type="evidence" value="ECO:0007669"/>
    <property type="project" value="InterPro"/>
</dbReference>
<proteinExistence type="predicted"/>
<accession>A0AAN7P9D4</accession>
<evidence type="ECO:0000256" key="2">
    <source>
        <dbReference type="ARBA" id="ARBA00022801"/>
    </source>
</evidence>
<organism evidence="7 8">
    <name type="scientific">Aquatica leii</name>
    <dbReference type="NCBI Taxonomy" id="1421715"/>
    <lineage>
        <taxon>Eukaryota</taxon>
        <taxon>Metazoa</taxon>
        <taxon>Ecdysozoa</taxon>
        <taxon>Arthropoda</taxon>
        <taxon>Hexapoda</taxon>
        <taxon>Insecta</taxon>
        <taxon>Pterygota</taxon>
        <taxon>Neoptera</taxon>
        <taxon>Endopterygota</taxon>
        <taxon>Coleoptera</taxon>
        <taxon>Polyphaga</taxon>
        <taxon>Elateriformia</taxon>
        <taxon>Elateroidea</taxon>
        <taxon>Lampyridae</taxon>
        <taxon>Luciolinae</taxon>
        <taxon>Aquatica</taxon>
    </lineage>
</organism>
<feature type="transmembrane region" description="Helical" evidence="5">
    <location>
        <begin position="39"/>
        <end position="56"/>
    </location>
</feature>
<dbReference type="Gene3D" id="3.20.20.80">
    <property type="entry name" value="Glycosidases"/>
    <property type="match status" value="1"/>
</dbReference>
<dbReference type="InterPro" id="IPR001223">
    <property type="entry name" value="Glyco_hydro18_cat"/>
</dbReference>
<dbReference type="Gene3D" id="3.10.50.10">
    <property type="match status" value="1"/>
</dbReference>
<evidence type="ECO:0000313" key="7">
    <source>
        <dbReference type="EMBL" id="KAK4877841.1"/>
    </source>
</evidence>
<evidence type="ECO:0000256" key="3">
    <source>
        <dbReference type="ARBA" id="ARBA00023180"/>
    </source>
</evidence>
<dbReference type="SMART" id="SM00636">
    <property type="entry name" value="Glyco_18"/>
    <property type="match status" value="1"/>
</dbReference>
<evidence type="ECO:0000259" key="6">
    <source>
        <dbReference type="PROSITE" id="PS51910"/>
    </source>
</evidence>
<dbReference type="PROSITE" id="PS51910">
    <property type="entry name" value="GH18_2"/>
    <property type="match status" value="1"/>
</dbReference>
<dbReference type="AlphaFoldDB" id="A0AAN7P9D4"/>
<keyword evidence="5" id="KW-0472">Membrane</keyword>
<gene>
    <name evidence="7" type="ORF">RN001_010347</name>
</gene>
<keyword evidence="2" id="KW-0378">Hydrolase</keyword>
<dbReference type="FunFam" id="3.10.50.10:FF:000003">
    <property type="entry name" value="Class V chitinase CHIT5b"/>
    <property type="match status" value="1"/>
</dbReference>
<evidence type="ECO:0000313" key="8">
    <source>
        <dbReference type="Proteomes" id="UP001353858"/>
    </source>
</evidence>
<sequence>MEDLSTSNKDTITSSISYTAFGINKKKCTFKEIFKNKTLLASAVALIILVPIYVLYRQTHIEVIYPIDNHYVLENSIQRAIYYNTVTSNPNPGYRLICYYTFPSPNESNSLMPEAIDPQLYDFVRSYKCDGVDLDWEFPNKVPSHDTKQRMHFTQLLYELRKEVNRQHQHKFIISVAVAAPKFIVDLSYDVPYINDYVDFVNVMTYDFHFYTKLTPFTGFNAPLYPIDTDFFDTFNTNFSINYWLELGMDQKKINVGLPTYGHTFELFNVNNDGLGAPARGYGRLGSNGFADYNEICLFLLDNRDIKVVFSYAARSPYACKGTEWVSFEDETSLLFKSQYINNRKFGGAMILSLNADDHSGRCKSQSEFKQFPLINRVKSILSNKFK</sequence>
<reference evidence="8" key="1">
    <citation type="submission" date="2023-01" db="EMBL/GenBank/DDBJ databases">
        <title>Key to firefly adult light organ development and bioluminescence: homeobox transcription factors regulate luciferase expression and transportation to peroxisome.</title>
        <authorList>
            <person name="Fu X."/>
        </authorList>
    </citation>
    <scope>NUCLEOTIDE SEQUENCE [LARGE SCALE GENOMIC DNA]</scope>
</reference>
<keyword evidence="4" id="KW-0326">Glycosidase</keyword>